<dbReference type="InterPro" id="IPR035093">
    <property type="entry name" value="RelE/ParE_toxin_dom_sf"/>
</dbReference>
<evidence type="ECO:0000256" key="2">
    <source>
        <dbReference type="ARBA" id="ARBA00022649"/>
    </source>
</evidence>
<gene>
    <name evidence="3" type="ORF">BK672_11675</name>
</gene>
<evidence type="ECO:0000313" key="3">
    <source>
        <dbReference type="EMBL" id="RON95576.1"/>
    </source>
</evidence>
<dbReference type="PANTHER" id="PTHR33755">
    <property type="entry name" value="TOXIN PARE1-RELATED"/>
    <property type="match status" value="1"/>
</dbReference>
<evidence type="ECO:0000313" key="4">
    <source>
        <dbReference type="Proteomes" id="UP000283650"/>
    </source>
</evidence>
<reference evidence="3 4" key="1">
    <citation type="submission" date="2016-10" db="EMBL/GenBank/DDBJ databases">
        <title>Comparative genome analysis of multiple Pseudomonas spp. focuses on biocontrol and plant growth promoting traits.</title>
        <authorList>
            <person name="Tao X.-Y."/>
            <person name="Taylor C.G."/>
        </authorList>
    </citation>
    <scope>NUCLEOTIDE SEQUENCE [LARGE SCALE GENOMIC DNA]</scope>
    <source>
        <strain evidence="3 4">2F9</strain>
    </source>
</reference>
<organism evidence="3 4">
    <name type="scientific">Pseudomonas fluorescens</name>
    <dbReference type="NCBI Taxonomy" id="294"/>
    <lineage>
        <taxon>Bacteria</taxon>
        <taxon>Pseudomonadati</taxon>
        <taxon>Pseudomonadota</taxon>
        <taxon>Gammaproteobacteria</taxon>
        <taxon>Pseudomonadales</taxon>
        <taxon>Pseudomonadaceae</taxon>
        <taxon>Pseudomonas</taxon>
    </lineage>
</organism>
<accession>A0A423NBH8</accession>
<comment type="similarity">
    <text evidence="1">Belongs to the RelE toxin family.</text>
</comment>
<dbReference type="Proteomes" id="UP000283650">
    <property type="component" value="Unassembled WGS sequence"/>
</dbReference>
<dbReference type="EMBL" id="MOBY01000005">
    <property type="protein sequence ID" value="RON95576.1"/>
    <property type="molecule type" value="Genomic_DNA"/>
</dbReference>
<dbReference type="RefSeq" id="WP_007917707.1">
    <property type="nucleotide sequence ID" value="NZ_MOBY01000005.1"/>
</dbReference>
<protein>
    <submittedName>
        <fullName evidence="3">Addiction module toxin RelE</fullName>
    </submittedName>
</protein>
<dbReference type="PANTHER" id="PTHR33755:SF6">
    <property type="entry name" value="PLASMID STABILIZATION SYSTEM PROTEIN"/>
    <property type="match status" value="1"/>
</dbReference>
<dbReference type="NCBIfam" id="TIGR02385">
    <property type="entry name" value="RelE_StbE"/>
    <property type="match status" value="1"/>
</dbReference>
<evidence type="ECO:0000256" key="1">
    <source>
        <dbReference type="ARBA" id="ARBA00006226"/>
    </source>
</evidence>
<dbReference type="Pfam" id="PF05016">
    <property type="entry name" value="ParE_toxin"/>
    <property type="match status" value="1"/>
</dbReference>
<dbReference type="InterPro" id="IPR007712">
    <property type="entry name" value="RelE/ParE_toxin"/>
</dbReference>
<proteinExistence type="inferred from homology"/>
<keyword evidence="2" id="KW-1277">Toxin-antitoxin system</keyword>
<sequence>MKIIWSKNAVQDREKIWDYLHAKNPGAALDMDRRFTEAASRLSQNPKIGPVGIIAGTRELIPHPSYRLVYQSDQDVIWIMALVHTARAWPFPT</sequence>
<name>A0A423NBH8_PSEFL</name>
<dbReference type="Gene3D" id="3.30.2310.20">
    <property type="entry name" value="RelE-like"/>
    <property type="match status" value="1"/>
</dbReference>
<comment type="caution">
    <text evidence="3">The sequence shown here is derived from an EMBL/GenBank/DDBJ whole genome shotgun (WGS) entry which is preliminary data.</text>
</comment>
<dbReference type="AlphaFoldDB" id="A0A423NBH8"/>
<dbReference type="InterPro" id="IPR051803">
    <property type="entry name" value="TA_system_RelE-like_toxin"/>
</dbReference>